<name>A0AA86P560_9EUKA</name>
<gene>
    <name evidence="1" type="ORF">HINF_LOCUS18683</name>
    <name evidence="2" type="ORF">HINF_LOCUS33401</name>
</gene>
<comment type="caution">
    <text evidence="1">The sequence shown here is derived from an EMBL/GenBank/DDBJ whole genome shotgun (WGS) entry which is preliminary data.</text>
</comment>
<evidence type="ECO:0000313" key="2">
    <source>
        <dbReference type="EMBL" id="CAL6030524.1"/>
    </source>
</evidence>
<dbReference type="AlphaFoldDB" id="A0AA86P560"/>
<evidence type="ECO:0000313" key="3">
    <source>
        <dbReference type="Proteomes" id="UP001642409"/>
    </source>
</evidence>
<dbReference type="EMBL" id="CAXDID020000116">
    <property type="protein sequence ID" value="CAL6030524.1"/>
    <property type="molecule type" value="Genomic_DNA"/>
</dbReference>
<keyword evidence="3" id="KW-1185">Reference proteome</keyword>
<dbReference type="Proteomes" id="UP001642409">
    <property type="component" value="Unassembled WGS sequence"/>
</dbReference>
<organism evidence="1">
    <name type="scientific">Hexamita inflata</name>
    <dbReference type="NCBI Taxonomy" id="28002"/>
    <lineage>
        <taxon>Eukaryota</taxon>
        <taxon>Metamonada</taxon>
        <taxon>Diplomonadida</taxon>
        <taxon>Hexamitidae</taxon>
        <taxon>Hexamitinae</taxon>
        <taxon>Hexamita</taxon>
    </lineage>
</organism>
<reference evidence="1" key="1">
    <citation type="submission" date="2023-06" db="EMBL/GenBank/DDBJ databases">
        <authorList>
            <person name="Kurt Z."/>
        </authorList>
    </citation>
    <scope>NUCLEOTIDE SEQUENCE</scope>
</reference>
<protein>
    <submittedName>
        <fullName evidence="2">Hypothetical_protein</fullName>
    </submittedName>
</protein>
<accession>A0AA86P560</accession>
<sequence>MSVITKQVLRLTIALPPRFLTTASSFVAQQFDQLLMKPFFNSTSILVCYSDISVASTGEVSYYQPEIIVKAKVTVYLYSPAQIVLAEVASTSPNKTNLIINGVFEGEIHKTGFENGQILRAKNVFIKKFTGGIKVEVEFVEGCGVVIGAEESPDVADGAVCVFE</sequence>
<evidence type="ECO:0000313" key="1">
    <source>
        <dbReference type="EMBL" id="CAI9931038.1"/>
    </source>
</evidence>
<proteinExistence type="predicted"/>
<dbReference type="EMBL" id="CATOUU010000471">
    <property type="protein sequence ID" value="CAI9931038.1"/>
    <property type="molecule type" value="Genomic_DNA"/>
</dbReference>
<reference evidence="2 3" key="2">
    <citation type="submission" date="2024-07" db="EMBL/GenBank/DDBJ databases">
        <authorList>
            <person name="Akdeniz Z."/>
        </authorList>
    </citation>
    <scope>NUCLEOTIDE SEQUENCE [LARGE SCALE GENOMIC DNA]</scope>
</reference>